<dbReference type="Proteomes" id="UP000054166">
    <property type="component" value="Unassembled WGS sequence"/>
</dbReference>
<evidence type="ECO:0000256" key="1">
    <source>
        <dbReference type="ARBA" id="ARBA00022630"/>
    </source>
</evidence>
<dbReference type="HOGENOM" id="CLU_007918_0_0_1"/>
<feature type="region of interest" description="Disordered" evidence="4">
    <location>
        <begin position="57"/>
        <end position="95"/>
    </location>
</feature>
<evidence type="ECO:0000313" key="7">
    <source>
        <dbReference type="Proteomes" id="UP000054166"/>
    </source>
</evidence>
<accession>A0A0C3GJD0</accession>
<dbReference type="PROSITE" id="PS50112">
    <property type="entry name" value="PAS"/>
    <property type="match status" value="3"/>
</dbReference>
<keyword evidence="1" id="KW-0285">Flavoprotein</keyword>
<dbReference type="STRING" id="765440.A0A0C3GJD0"/>
<evidence type="ECO:0000313" key="6">
    <source>
        <dbReference type="EMBL" id="KIM91749.1"/>
    </source>
</evidence>
<dbReference type="CDD" id="cd00130">
    <property type="entry name" value="PAS"/>
    <property type="match status" value="3"/>
</dbReference>
<feature type="compositionally biased region" description="Low complexity" evidence="4">
    <location>
        <begin position="80"/>
        <end position="91"/>
    </location>
</feature>
<keyword evidence="3" id="KW-0157">Chromophore</keyword>
<dbReference type="Gene3D" id="3.30.450.20">
    <property type="entry name" value="PAS domain"/>
    <property type="match status" value="2"/>
</dbReference>
<evidence type="ECO:0000256" key="3">
    <source>
        <dbReference type="ARBA" id="ARBA00022991"/>
    </source>
</evidence>
<evidence type="ECO:0000256" key="2">
    <source>
        <dbReference type="ARBA" id="ARBA00022643"/>
    </source>
</evidence>
<dbReference type="SMART" id="SM00091">
    <property type="entry name" value="PAS"/>
    <property type="match status" value="3"/>
</dbReference>
<reference evidence="7" key="2">
    <citation type="submission" date="2015-01" db="EMBL/GenBank/DDBJ databases">
        <title>Evolutionary Origins and Diversification of the Mycorrhizal Mutualists.</title>
        <authorList>
            <consortium name="DOE Joint Genome Institute"/>
            <consortium name="Mycorrhizal Genomics Consortium"/>
            <person name="Kohler A."/>
            <person name="Kuo A."/>
            <person name="Nagy L.G."/>
            <person name="Floudas D."/>
            <person name="Copeland A."/>
            <person name="Barry K.W."/>
            <person name="Cichocki N."/>
            <person name="Veneault-Fourrey C."/>
            <person name="LaButti K."/>
            <person name="Lindquist E.A."/>
            <person name="Lipzen A."/>
            <person name="Lundell T."/>
            <person name="Morin E."/>
            <person name="Murat C."/>
            <person name="Riley R."/>
            <person name="Ohm R."/>
            <person name="Sun H."/>
            <person name="Tunlid A."/>
            <person name="Henrissat B."/>
            <person name="Grigoriev I.V."/>
            <person name="Hibbett D.S."/>
            <person name="Martin F."/>
        </authorList>
    </citation>
    <scope>NUCLEOTIDE SEQUENCE [LARGE SCALE GENOMIC DNA]</scope>
    <source>
        <strain evidence="7">F 1598</strain>
    </source>
</reference>
<dbReference type="InterPro" id="IPR035965">
    <property type="entry name" value="PAS-like_dom_sf"/>
</dbReference>
<dbReference type="PANTHER" id="PTHR47429:SF7">
    <property type="entry name" value="GATA-FACTOR"/>
    <property type="match status" value="1"/>
</dbReference>
<dbReference type="NCBIfam" id="TIGR00229">
    <property type="entry name" value="sensory_box"/>
    <property type="match status" value="2"/>
</dbReference>
<organism evidence="6 7">
    <name type="scientific">Piloderma croceum (strain F 1598)</name>
    <dbReference type="NCBI Taxonomy" id="765440"/>
    <lineage>
        <taxon>Eukaryota</taxon>
        <taxon>Fungi</taxon>
        <taxon>Dikarya</taxon>
        <taxon>Basidiomycota</taxon>
        <taxon>Agaricomycotina</taxon>
        <taxon>Agaricomycetes</taxon>
        <taxon>Agaricomycetidae</taxon>
        <taxon>Atheliales</taxon>
        <taxon>Atheliaceae</taxon>
        <taxon>Piloderma</taxon>
    </lineage>
</organism>
<feature type="domain" description="PAS" evidence="5">
    <location>
        <begin position="392"/>
        <end position="451"/>
    </location>
</feature>
<dbReference type="GO" id="GO:0005634">
    <property type="term" value="C:nucleus"/>
    <property type="evidence" value="ECO:0007669"/>
    <property type="project" value="TreeGrafter"/>
</dbReference>
<name>A0A0C3GJD0_PILCF</name>
<feature type="compositionally biased region" description="Basic and acidic residues" evidence="4">
    <location>
        <begin position="758"/>
        <end position="768"/>
    </location>
</feature>
<evidence type="ECO:0000259" key="5">
    <source>
        <dbReference type="PROSITE" id="PS50112"/>
    </source>
</evidence>
<reference evidence="6 7" key="1">
    <citation type="submission" date="2014-04" db="EMBL/GenBank/DDBJ databases">
        <authorList>
            <consortium name="DOE Joint Genome Institute"/>
            <person name="Kuo A."/>
            <person name="Tarkka M."/>
            <person name="Buscot F."/>
            <person name="Kohler A."/>
            <person name="Nagy L.G."/>
            <person name="Floudas D."/>
            <person name="Copeland A."/>
            <person name="Barry K.W."/>
            <person name="Cichocki N."/>
            <person name="Veneault-Fourrey C."/>
            <person name="LaButti K."/>
            <person name="Lindquist E.A."/>
            <person name="Lipzen A."/>
            <person name="Lundell T."/>
            <person name="Morin E."/>
            <person name="Murat C."/>
            <person name="Sun H."/>
            <person name="Tunlid A."/>
            <person name="Henrissat B."/>
            <person name="Grigoriev I.V."/>
            <person name="Hibbett D.S."/>
            <person name="Martin F."/>
            <person name="Nordberg H.P."/>
            <person name="Cantor M.N."/>
            <person name="Hua S.X."/>
        </authorList>
    </citation>
    <scope>NUCLEOTIDE SEQUENCE [LARGE SCALE GENOMIC DNA]</scope>
    <source>
        <strain evidence="6 7">F 1598</strain>
    </source>
</reference>
<feature type="region of interest" description="Disordered" evidence="4">
    <location>
        <begin position="746"/>
        <end position="768"/>
    </location>
</feature>
<dbReference type="PANTHER" id="PTHR47429">
    <property type="entry name" value="PROTEIN TWIN LOV 1"/>
    <property type="match status" value="1"/>
</dbReference>
<dbReference type="AlphaFoldDB" id="A0A0C3GJD0"/>
<keyword evidence="7" id="KW-1185">Reference proteome</keyword>
<keyword evidence="2" id="KW-0288">FMN</keyword>
<dbReference type="OrthoDB" id="447251at2759"/>
<dbReference type="Pfam" id="PF13426">
    <property type="entry name" value="PAS_9"/>
    <property type="match status" value="2"/>
</dbReference>
<protein>
    <recommendedName>
        <fullName evidence="5">PAS domain-containing protein</fullName>
    </recommendedName>
</protein>
<feature type="domain" description="PAS" evidence="5">
    <location>
        <begin position="179"/>
        <end position="213"/>
    </location>
</feature>
<dbReference type="SUPFAM" id="SSF55785">
    <property type="entry name" value="PYP-like sensor domain (PAS domain)"/>
    <property type="match status" value="3"/>
</dbReference>
<evidence type="ECO:0000256" key="4">
    <source>
        <dbReference type="SAM" id="MobiDB-lite"/>
    </source>
</evidence>
<feature type="domain" description="PAS" evidence="5">
    <location>
        <begin position="557"/>
        <end position="611"/>
    </location>
</feature>
<dbReference type="EMBL" id="KN832971">
    <property type="protein sequence ID" value="KIM91749.1"/>
    <property type="molecule type" value="Genomic_DNA"/>
</dbReference>
<dbReference type="InterPro" id="IPR000014">
    <property type="entry name" value="PAS"/>
</dbReference>
<dbReference type="Pfam" id="PF08447">
    <property type="entry name" value="PAS_3"/>
    <property type="match status" value="1"/>
</dbReference>
<dbReference type="InterPro" id="IPR013655">
    <property type="entry name" value="PAS_fold_3"/>
</dbReference>
<proteinExistence type="predicted"/>
<sequence>MLDGPPTLAVGGGAEVFPAGIFNDPGTMAASWLSNNGFSTKPFEESFASSSSSYRPYASEENIQDDEPLYSSASFDYPDNNNHASSSNSSSDGMRTEFSEQSFANAIKSPGAGSLPHNMSFSARDLLSLTSSARLNAPSSLGLPVYSASGFDLLSVLARVASRPRPQIVLGPVDLTCSFVVVDVRRYDRPIVYASPSFCQLTGYAEHEVIGKNCRFLQAPGGNVKRGDERRFVAPDTVRHLYKSVIADKECQASIINYRKNGQAFINLVTVIPILGGVLNRPEEADEVVYQVGFQVDLTEQPNAILQKLRDGSYIVNYSTGTATATPSLAMPLRDRRFSSHSSNAVSKDLRALLAEPSFLKSIPLSKSTIASSTADKGDSPPEGNKMLNLLLLESTPDFIHVLSLKGSFLYVAPSVRRVLGFEPEELVGKSISDYCHPADLVPLMRELKESSVVSGVGHDGQGSPVMQAGPLKTVDLLFRVQSKSNGYVWVECRGRLHVEAGKGRKAIILSGRTRNMPNIDWGAVGHAGGLTPSVHDHDMRTSDGTHVDREREFWGMVSVQGTFLVVGAGIRDMLGWGAGEVIGKSILRFVVEENGRQVLEEQLTHMQERVDPVGIMCEMGDKEGRSSPVQVVLYRGREQGSTRSPFPVICQIKALDSSPSVTTQHFTRSYQMNVFEELETSRGSSWQYELQQLKFANQRLMEEVNMLESSLLIHDDQRTAPPQFTTASFPDEPSYISRHGWASPEMCAYEPPRSLKRTRDSDAGPSS</sequence>
<dbReference type="InParanoid" id="A0A0C3GJD0"/>
<gene>
    <name evidence="6" type="ORF">PILCRDRAFT_57985</name>
</gene>